<name>A0A317F0K0_9SPHI</name>
<keyword evidence="1" id="KW-0472">Membrane</keyword>
<feature type="transmembrane region" description="Helical" evidence="1">
    <location>
        <begin position="85"/>
        <end position="108"/>
    </location>
</feature>
<evidence type="ECO:0000313" key="3">
    <source>
        <dbReference type="Proteomes" id="UP000245391"/>
    </source>
</evidence>
<keyword evidence="1" id="KW-1133">Transmembrane helix</keyword>
<protein>
    <submittedName>
        <fullName evidence="2">Uncharacterized protein</fullName>
    </submittedName>
</protein>
<sequence length="162" mass="18879">MNTIEQQLWDYIDGNLDENLKKSIEEKIDSDPQIKLQYDEFLKFNLTFSNLDLEEPSMSFTRKVMEDIALVPAPISLKTKVDKRIIYIISSFFVLSISAILGFIAYNTKFTMPNFDFDLTFNFDTGKIITPTTINIFLFVDLIIGLVFMDYFLRKKTAQKQL</sequence>
<dbReference type="RefSeq" id="WP_109928940.1">
    <property type="nucleotide sequence ID" value="NZ_QGNY01000002.1"/>
</dbReference>
<evidence type="ECO:0000256" key="1">
    <source>
        <dbReference type="SAM" id="Phobius"/>
    </source>
</evidence>
<comment type="caution">
    <text evidence="2">The sequence shown here is derived from an EMBL/GenBank/DDBJ whole genome shotgun (WGS) entry which is preliminary data.</text>
</comment>
<dbReference type="EMBL" id="QGNY01000002">
    <property type="protein sequence ID" value="PWS32770.1"/>
    <property type="molecule type" value="Genomic_DNA"/>
</dbReference>
<keyword evidence="3" id="KW-1185">Reference proteome</keyword>
<accession>A0A317F0K0</accession>
<proteinExistence type="predicted"/>
<dbReference type="AlphaFoldDB" id="A0A317F0K0"/>
<gene>
    <name evidence="2" type="ORF">DF947_06780</name>
</gene>
<reference evidence="3" key="1">
    <citation type="submission" date="2018-05" db="EMBL/GenBank/DDBJ databases">
        <title>Pedobacter paludis sp. nov., isolated from wetland soil.</title>
        <authorList>
            <person name="Zhang Y."/>
        </authorList>
    </citation>
    <scope>NUCLEOTIDE SEQUENCE [LARGE SCALE GENOMIC DNA]</scope>
    <source>
        <strain evidence="3">R-8</strain>
    </source>
</reference>
<dbReference type="OrthoDB" id="796197at2"/>
<feature type="transmembrane region" description="Helical" evidence="1">
    <location>
        <begin position="128"/>
        <end position="153"/>
    </location>
</feature>
<evidence type="ECO:0000313" key="2">
    <source>
        <dbReference type="EMBL" id="PWS32770.1"/>
    </source>
</evidence>
<organism evidence="2 3">
    <name type="scientific">Pedobacter paludis</name>
    <dbReference type="NCBI Taxonomy" id="2203212"/>
    <lineage>
        <taxon>Bacteria</taxon>
        <taxon>Pseudomonadati</taxon>
        <taxon>Bacteroidota</taxon>
        <taxon>Sphingobacteriia</taxon>
        <taxon>Sphingobacteriales</taxon>
        <taxon>Sphingobacteriaceae</taxon>
        <taxon>Pedobacter</taxon>
    </lineage>
</organism>
<dbReference type="Proteomes" id="UP000245391">
    <property type="component" value="Unassembled WGS sequence"/>
</dbReference>
<keyword evidence="1" id="KW-0812">Transmembrane</keyword>